<proteinExistence type="predicted"/>
<evidence type="ECO:0000313" key="1">
    <source>
        <dbReference type="EMBL" id="OXC75300.1"/>
    </source>
</evidence>
<gene>
    <name evidence="1" type="ORF">BSU04_28035</name>
</gene>
<dbReference type="AlphaFoldDB" id="A0A226WWX3"/>
<evidence type="ECO:0000313" key="2">
    <source>
        <dbReference type="Proteomes" id="UP000214720"/>
    </source>
</evidence>
<accession>A0A226WWX3</accession>
<dbReference type="EMBL" id="MTHB01000185">
    <property type="protein sequence ID" value="OXC75300.1"/>
    <property type="molecule type" value="Genomic_DNA"/>
</dbReference>
<name>A0A226WWX3_CABSO</name>
<protein>
    <submittedName>
        <fullName evidence="1">Uncharacterized protein</fullName>
    </submittedName>
</protein>
<reference evidence="2" key="1">
    <citation type="submission" date="2017-01" db="EMBL/GenBank/DDBJ databases">
        <title>Genome Analysis of Deinococcus marmoris KOPRI26562.</title>
        <authorList>
            <person name="Kim J.H."/>
            <person name="Oh H.-M."/>
        </authorList>
    </citation>
    <scope>NUCLEOTIDE SEQUENCE [LARGE SCALE GENOMIC DNA]</scope>
    <source>
        <strain evidence="2">PAMC 26633</strain>
    </source>
</reference>
<organism evidence="1 2">
    <name type="scientific">Caballeronia sordidicola</name>
    <name type="common">Burkholderia sordidicola</name>
    <dbReference type="NCBI Taxonomy" id="196367"/>
    <lineage>
        <taxon>Bacteria</taxon>
        <taxon>Pseudomonadati</taxon>
        <taxon>Pseudomonadota</taxon>
        <taxon>Betaproteobacteria</taxon>
        <taxon>Burkholderiales</taxon>
        <taxon>Burkholderiaceae</taxon>
        <taxon>Caballeronia</taxon>
    </lineage>
</organism>
<dbReference type="Proteomes" id="UP000214720">
    <property type="component" value="Unassembled WGS sequence"/>
</dbReference>
<comment type="caution">
    <text evidence="1">The sequence shown here is derived from an EMBL/GenBank/DDBJ whole genome shotgun (WGS) entry which is preliminary data.</text>
</comment>
<sequence>MSKIHLRMATGQSGLSALSLMRLSDNEQIRNFKREIRCLMTF</sequence>